<keyword evidence="2" id="KW-1185">Reference proteome</keyword>
<proteinExistence type="predicted"/>
<sequence>MNRLICTIILSLNLSLCFGQQENAEKLTEEQRTYIGPFRYRTLKETIGETYVVLPLNVDDMSRGYPFLANVTTGEERAKATTAGKHLKLISIDDDFNYGNFVDSAGIKYKSAISTLKSFNNMSPLKDIENASKLFLNKSLWINFKFLKIGNPYNRKDVLVRIDSVRFEHVIVINVSPSLNNDAPVLLTIKTDKGIVGHSVVDVSGTNTMRDPVNYFKNKFFTKDPQTIYKYPATVWKNIKAGKVTLGMTEEQVTLIKGDPERVNVVKTAGKVYRDMIYMEPKYQSYLLLNGKVTLIK</sequence>
<evidence type="ECO:0000313" key="2">
    <source>
        <dbReference type="Proteomes" id="UP001501436"/>
    </source>
</evidence>
<organism evidence="1 2">
    <name type="scientific">Mucilaginibacter defluvii</name>
    <dbReference type="NCBI Taxonomy" id="1196019"/>
    <lineage>
        <taxon>Bacteria</taxon>
        <taxon>Pseudomonadati</taxon>
        <taxon>Bacteroidota</taxon>
        <taxon>Sphingobacteriia</taxon>
        <taxon>Sphingobacteriales</taxon>
        <taxon>Sphingobacteriaceae</taxon>
        <taxon>Mucilaginibacter</taxon>
    </lineage>
</organism>
<protein>
    <submittedName>
        <fullName evidence="1">Uncharacterized protein</fullName>
    </submittedName>
</protein>
<dbReference type="Proteomes" id="UP001501436">
    <property type="component" value="Unassembled WGS sequence"/>
</dbReference>
<evidence type="ECO:0000313" key="1">
    <source>
        <dbReference type="EMBL" id="GAA4905725.1"/>
    </source>
</evidence>
<name>A0ABP9FKR5_9SPHI</name>
<reference evidence="2" key="1">
    <citation type="journal article" date="2019" name="Int. J. Syst. Evol. Microbiol.">
        <title>The Global Catalogue of Microorganisms (GCM) 10K type strain sequencing project: providing services to taxonomists for standard genome sequencing and annotation.</title>
        <authorList>
            <consortium name="The Broad Institute Genomics Platform"/>
            <consortium name="The Broad Institute Genome Sequencing Center for Infectious Disease"/>
            <person name="Wu L."/>
            <person name="Ma J."/>
        </authorList>
    </citation>
    <scope>NUCLEOTIDE SEQUENCE [LARGE SCALE GENOMIC DNA]</scope>
    <source>
        <strain evidence="2">JCM 18283</strain>
    </source>
</reference>
<gene>
    <name evidence="1" type="ORF">GCM10023313_05500</name>
</gene>
<accession>A0ABP9FKR5</accession>
<dbReference type="EMBL" id="BAABJI010000001">
    <property type="protein sequence ID" value="GAA4905725.1"/>
    <property type="molecule type" value="Genomic_DNA"/>
</dbReference>
<comment type="caution">
    <text evidence="1">The sequence shown here is derived from an EMBL/GenBank/DDBJ whole genome shotgun (WGS) entry which is preliminary data.</text>
</comment>